<accession>A0ABQ6M0C2</accession>
<evidence type="ECO:0000256" key="1">
    <source>
        <dbReference type="ARBA" id="ARBA00023004"/>
    </source>
</evidence>
<dbReference type="RefSeq" id="WP_285764415.1">
    <property type="nucleotide sequence ID" value="NZ_BSYJ01000004.1"/>
</dbReference>
<feature type="domain" description="Phosphomevalonate dehydratase large subunit-like" evidence="4">
    <location>
        <begin position="105"/>
        <end position="514"/>
    </location>
</feature>
<dbReference type="EMBL" id="BSYJ01000004">
    <property type="protein sequence ID" value="GMG87795.1"/>
    <property type="molecule type" value="Genomic_DNA"/>
</dbReference>
<evidence type="ECO:0000256" key="3">
    <source>
        <dbReference type="SAM" id="MobiDB-lite"/>
    </source>
</evidence>
<organism evidence="5 6">
    <name type="scientific">Biformimicrobium ophioploci</name>
    <dbReference type="NCBI Taxonomy" id="3036711"/>
    <lineage>
        <taxon>Bacteria</taxon>
        <taxon>Pseudomonadati</taxon>
        <taxon>Pseudomonadota</taxon>
        <taxon>Gammaproteobacteria</taxon>
        <taxon>Cellvibrionales</taxon>
        <taxon>Microbulbiferaceae</taxon>
        <taxon>Biformimicrobium</taxon>
    </lineage>
</organism>
<proteinExistence type="predicted"/>
<sequence>MKRRDFVKLIPTVALASATGCGKQDAAVPASTTTAPPTPDTQSSTDKRKGFSISNRSFKDPGANDVVHCDQFGIDPEGKPIADNLTGTGSDAGLKQHDPDKPHKMTLTQEEQDILNGSKGETMAKVLKTIVKHGELFGAERLVDCNGAPHSSLYTGGPWVEPVLEMFEEIADAGLKAHAPYTVNPMPLDLYTVGQDPVKRNMMLDSYPMQGRLIQVHTRLGARPLDVWSCACYLPEVGNIPETGSVVSWAESSAVNYGNSVLGLRINRMATGMEVLCAIAGKVPAFGVLVDEGRKAKWHIDVRLSKEPHWGALGGAVGTKVVEQIPYVTGIDQWIGMKDGAPDLVSMGKLKAFGSSTASSGAVGLYHVENITPEAKAQGRDLLTDDYQTYVIDDAELERVMGTFQNLWKDPEGDPTAVYLGCPHNTYEEILYWSKKLDGALKEAGQDKVAIPVIMACPIVVRNKLLDQHPILLRDVLRAGIHFTTICTPAYQGLKGMADIDRGVTNSNKARFYSRLRLFGDDDLLQIAMTGKLPA</sequence>
<protein>
    <submittedName>
        <fullName evidence="5">Aconitase X</fullName>
    </submittedName>
</protein>
<evidence type="ECO:0000313" key="6">
    <source>
        <dbReference type="Proteomes" id="UP001224392"/>
    </source>
</evidence>
<name>A0ABQ6M0C2_9GAMM</name>
<evidence type="ECO:0000256" key="2">
    <source>
        <dbReference type="ARBA" id="ARBA00023239"/>
    </source>
</evidence>
<dbReference type="PANTHER" id="PTHR36577:SF3">
    <property type="entry name" value="DUF521 DOMAIN PROTEIN (AFU_ORTHOLOGUE AFUA_6G00490)"/>
    <property type="match status" value="1"/>
</dbReference>
<keyword evidence="6" id="KW-1185">Reference proteome</keyword>
<comment type="caution">
    <text evidence="5">The sequence shown here is derived from an EMBL/GenBank/DDBJ whole genome shotgun (WGS) entry which is preliminary data.</text>
</comment>
<feature type="compositionally biased region" description="Basic and acidic residues" evidence="3">
    <location>
        <begin position="94"/>
        <end position="103"/>
    </location>
</feature>
<dbReference type="PROSITE" id="PS51257">
    <property type="entry name" value="PROKAR_LIPOPROTEIN"/>
    <property type="match status" value="1"/>
</dbReference>
<keyword evidence="1" id="KW-0408">Iron</keyword>
<evidence type="ECO:0000313" key="5">
    <source>
        <dbReference type="EMBL" id="GMG87795.1"/>
    </source>
</evidence>
<gene>
    <name evidence="5" type="ORF">MNKW57_21160</name>
</gene>
<feature type="region of interest" description="Disordered" evidence="3">
    <location>
        <begin position="20"/>
        <end position="103"/>
    </location>
</feature>
<dbReference type="InterPro" id="IPR007506">
    <property type="entry name" value="PMDh-L-like_dom"/>
</dbReference>
<keyword evidence="2" id="KW-0456">Lyase</keyword>
<dbReference type="PANTHER" id="PTHR36577">
    <property type="entry name" value="DUF521 DOMAIN PROTEIN (AFU_ORTHOLOGUE AFUA_6G00490)"/>
    <property type="match status" value="1"/>
</dbReference>
<evidence type="ECO:0000259" key="4">
    <source>
        <dbReference type="Pfam" id="PF04412"/>
    </source>
</evidence>
<feature type="compositionally biased region" description="Low complexity" evidence="3">
    <location>
        <begin position="25"/>
        <end position="44"/>
    </location>
</feature>
<dbReference type="Proteomes" id="UP001224392">
    <property type="component" value="Unassembled WGS sequence"/>
</dbReference>
<reference evidence="5 6" key="1">
    <citation type="submission" date="2023-04" db="EMBL/GenBank/DDBJ databases">
        <title>Marinobulbifer ophiurae gen. nov., sp. Nov., isolate from tissue of brittle star Ophioplocus japonicus.</title>
        <authorList>
            <person name="Kawano K."/>
            <person name="Sawayama S."/>
            <person name="Nakagawa S."/>
        </authorList>
    </citation>
    <scope>NUCLEOTIDE SEQUENCE [LARGE SCALE GENOMIC DNA]</scope>
    <source>
        <strain evidence="5 6">NKW57</strain>
    </source>
</reference>
<dbReference type="Pfam" id="PF04412">
    <property type="entry name" value="AcnX"/>
    <property type="match status" value="1"/>
</dbReference>